<keyword evidence="3" id="KW-0067">ATP-binding</keyword>
<comment type="caution">
    <text evidence="5">The sequence shown here is derived from an EMBL/GenBank/DDBJ whole genome shotgun (WGS) entry which is preliminary data.</text>
</comment>
<dbReference type="Gene3D" id="3.30.470.20">
    <property type="entry name" value="ATP-grasp fold, B domain"/>
    <property type="match status" value="1"/>
</dbReference>
<dbReference type="InterPro" id="IPR032875">
    <property type="entry name" value="Succ_CoA_lig_flav_dom"/>
</dbReference>
<dbReference type="STRING" id="59750.AWC31_24100"/>
<dbReference type="Pfam" id="PF13549">
    <property type="entry name" value="ATP-grasp_5"/>
    <property type="match status" value="1"/>
</dbReference>
<dbReference type="EMBL" id="LGTW01000018">
    <property type="protein sequence ID" value="KWX21611.1"/>
    <property type="molecule type" value="Genomic_DNA"/>
</dbReference>
<dbReference type="Proteomes" id="UP000070612">
    <property type="component" value="Unassembled WGS sequence"/>
</dbReference>
<keyword evidence="1" id="KW-0436">Ligase</keyword>
<accession>A0A132PH14</accession>
<dbReference type="SUPFAM" id="SSF56059">
    <property type="entry name" value="Glutathione synthetase ATP-binding domain-like"/>
    <property type="match status" value="1"/>
</dbReference>
<dbReference type="PANTHER" id="PTHR43334">
    <property type="entry name" value="ACETATE--COA LIGASE [ADP-FORMING]"/>
    <property type="match status" value="1"/>
</dbReference>
<evidence type="ECO:0000256" key="3">
    <source>
        <dbReference type="ARBA" id="ARBA00022840"/>
    </source>
</evidence>
<dbReference type="InterPro" id="IPR036291">
    <property type="entry name" value="NAD(P)-bd_dom_sf"/>
</dbReference>
<dbReference type="GO" id="GO:0016874">
    <property type="term" value="F:ligase activity"/>
    <property type="evidence" value="ECO:0007669"/>
    <property type="project" value="UniProtKB-KW"/>
</dbReference>
<dbReference type="PANTHER" id="PTHR43334:SF1">
    <property type="entry name" value="3-HYDROXYPROPIONATE--COA LIGASE [ADP-FORMING]"/>
    <property type="match status" value="1"/>
</dbReference>
<dbReference type="InterPro" id="IPR016102">
    <property type="entry name" value="Succinyl-CoA_synth-like"/>
</dbReference>
<dbReference type="Gene3D" id="3.30.1490.20">
    <property type="entry name" value="ATP-grasp fold, A domain"/>
    <property type="match status" value="1"/>
</dbReference>
<dbReference type="Pfam" id="PF13380">
    <property type="entry name" value="CoA_binding_2"/>
    <property type="match status" value="1"/>
</dbReference>
<dbReference type="InterPro" id="IPR013815">
    <property type="entry name" value="ATP_grasp_subdomain_1"/>
</dbReference>
<gene>
    <name evidence="5" type="ORF">AFM11_24055</name>
</gene>
<evidence type="ECO:0000256" key="2">
    <source>
        <dbReference type="ARBA" id="ARBA00022741"/>
    </source>
</evidence>
<evidence type="ECO:0000256" key="1">
    <source>
        <dbReference type="ARBA" id="ARBA00022598"/>
    </source>
</evidence>
<dbReference type="SUPFAM" id="SSF51735">
    <property type="entry name" value="NAD(P)-binding Rossmann-fold domains"/>
    <property type="match status" value="1"/>
</dbReference>
<dbReference type="SUPFAM" id="SSF52210">
    <property type="entry name" value="Succinyl-CoA synthetase domains"/>
    <property type="match status" value="2"/>
</dbReference>
<protein>
    <recommendedName>
        <fullName evidence="4">CoA-binding domain-containing protein</fullName>
    </recommendedName>
</protein>
<proteinExistence type="predicted"/>
<evidence type="ECO:0000313" key="5">
    <source>
        <dbReference type="EMBL" id="KWX21611.1"/>
    </source>
</evidence>
<dbReference type="Gene3D" id="3.40.50.261">
    <property type="entry name" value="Succinyl-CoA synthetase domains"/>
    <property type="match status" value="2"/>
</dbReference>
<dbReference type="PATRIC" id="fig|59750.3.peg.2170"/>
<dbReference type="SMART" id="SM00881">
    <property type="entry name" value="CoA_binding"/>
    <property type="match status" value="1"/>
</dbReference>
<dbReference type="RefSeq" id="WP_067853565.1">
    <property type="nucleotide sequence ID" value="NZ_LGTW01000018.1"/>
</dbReference>
<evidence type="ECO:0000313" key="6">
    <source>
        <dbReference type="Proteomes" id="UP000070612"/>
    </source>
</evidence>
<organism evidence="5 6">
    <name type="scientific">Mycolicibacterium wolinskyi</name>
    <dbReference type="NCBI Taxonomy" id="59750"/>
    <lineage>
        <taxon>Bacteria</taxon>
        <taxon>Bacillati</taxon>
        <taxon>Actinomycetota</taxon>
        <taxon>Actinomycetes</taxon>
        <taxon>Mycobacteriales</taxon>
        <taxon>Mycobacteriaceae</taxon>
        <taxon>Mycolicibacterium</taxon>
    </lineage>
</organism>
<dbReference type="InterPro" id="IPR003781">
    <property type="entry name" value="CoA-bd"/>
</dbReference>
<dbReference type="AlphaFoldDB" id="A0A132PH14"/>
<keyword evidence="6" id="KW-1185">Reference proteome</keyword>
<dbReference type="InterPro" id="IPR051538">
    <property type="entry name" value="Acyl-CoA_Synth/Transferase"/>
</dbReference>
<feature type="domain" description="CoA-binding" evidence="4">
    <location>
        <begin position="236"/>
        <end position="331"/>
    </location>
</feature>
<sequence>MSTRLREDTVRDLAIRYGVAANAVTFAPTAEEADRVARAIGRPVAIKLVADDVVHKSKAGGVLLAVEPHEVYARTHKLLSQQRANGALVRGVTVEAMVDSGIEAVVGGLRAPGFGPVVMFGHGGVDIETLDDVTFALAPIDPTQARRMISDTRLGRIIEKRFPERVDDVVAMLMAIGGPGGMLLGEAITEIDFNPVVVTAERIVAVDARASALETTDERAGDVPDSKVAYEALRPAIYPRSIAVVGASADERKMGYRAVRGLVDFGYPGRLLPVSAKNDSVCGVPTVASVTELPRGVDRAVVAVPASAVPATLRALADQGTRSAHVYTADTDPLDELVAGTGLRVLGPNCIGHYTAHERITMIGTAASNSTPGHLAVVSQSGTYAGDVLRRGTELGLRFSFVSSVGNCDDVTPAELLAFCEADPRTHAAAFYLEDDRWAGQFFRLARTMTKPIVLFKGGRTAAGGAAAASHTGALASDPQLLEDAARQAGVLLVDDLDELMDILTLLQFVPSLDGDNLALVGSGGGVAVVGSDRADRWGMRMAPFSETTRGRLRVFEAPGTSLSNPVDIPVWSMFDETGSFTGAMISAIAEDESIDAICAFLDLGTVFDIKAAEPGRKLVWALAEGFVNAERGQTPLVLVLRSGFDSNQDDLVRQLRPVAAAAGVAMFDSADRAIDALGGLRWLTRRGKRAQGSRS</sequence>
<dbReference type="Gene3D" id="3.40.50.720">
    <property type="entry name" value="NAD(P)-binding Rossmann-like Domain"/>
    <property type="match status" value="1"/>
</dbReference>
<keyword evidence="2" id="KW-0547">Nucleotide-binding</keyword>
<dbReference type="GO" id="GO:0005524">
    <property type="term" value="F:ATP binding"/>
    <property type="evidence" value="ECO:0007669"/>
    <property type="project" value="UniProtKB-KW"/>
</dbReference>
<reference evidence="5 6" key="1">
    <citation type="submission" date="2015-07" db="EMBL/GenBank/DDBJ databases">
        <title>A draft genome sequence of Mycobacterium wolinskyi.</title>
        <authorList>
            <person name="de Man T.J."/>
            <person name="Perry K.A."/>
            <person name="Coulliette A.D."/>
            <person name="Jensen B."/>
            <person name="Toney N.C."/>
            <person name="Limbago B.M."/>
            <person name="Noble-Wang J."/>
        </authorList>
    </citation>
    <scope>NUCLEOTIDE SEQUENCE [LARGE SCALE GENOMIC DNA]</scope>
    <source>
        <strain evidence="5 6">CDC_01</strain>
    </source>
</reference>
<dbReference type="Pfam" id="PF13607">
    <property type="entry name" value="Succ_CoA_lig"/>
    <property type="match status" value="1"/>
</dbReference>
<evidence type="ECO:0000259" key="4">
    <source>
        <dbReference type="SMART" id="SM00881"/>
    </source>
</evidence>
<name>A0A132PH14_9MYCO</name>